<dbReference type="InterPro" id="IPR012171">
    <property type="entry name" value="Fatty_acid_desaturase"/>
</dbReference>
<dbReference type="InterPro" id="IPR005804">
    <property type="entry name" value="FA_desaturase_dom"/>
</dbReference>
<dbReference type="GO" id="GO:0016020">
    <property type="term" value="C:membrane"/>
    <property type="evidence" value="ECO:0007669"/>
    <property type="project" value="TreeGrafter"/>
</dbReference>
<feature type="transmembrane region" description="Helical" evidence="1">
    <location>
        <begin position="212"/>
        <end position="231"/>
    </location>
</feature>
<feature type="transmembrane region" description="Helical" evidence="1">
    <location>
        <begin position="182"/>
        <end position="206"/>
    </location>
</feature>
<comment type="caution">
    <text evidence="3">The sequence shown here is derived from an EMBL/GenBank/DDBJ whole genome shotgun (WGS) entry which is preliminary data.</text>
</comment>
<evidence type="ECO:0000313" key="3">
    <source>
        <dbReference type="EMBL" id="ODS02737.1"/>
    </source>
</evidence>
<feature type="transmembrane region" description="Helical" evidence="1">
    <location>
        <begin position="37"/>
        <end position="55"/>
    </location>
</feature>
<keyword evidence="1" id="KW-0812">Transmembrane</keyword>
<dbReference type="RefSeq" id="WP_069624066.1">
    <property type="nucleotide sequence ID" value="NZ_LPWD01000241.1"/>
</dbReference>
<feature type="transmembrane region" description="Helical" evidence="1">
    <location>
        <begin position="100"/>
        <end position="121"/>
    </location>
</feature>
<reference evidence="3 4" key="1">
    <citation type="journal article" date="2016" name="Environ. Microbiol.">
        <title>New Methyloceanibacter diversity from North Sea sediments includes methanotroph containing solely the soluble methane monooxygenase.</title>
        <authorList>
            <person name="Vekeman B."/>
            <person name="Kerckhof F.M."/>
            <person name="Cremers G."/>
            <person name="de Vos P."/>
            <person name="Vandamme P."/>
            <person name="Boon N."/>
            <person name="Op den Camp H.J."/>
            <person name="Heylen K."/>
        </authorList>
    </citation>
    <scope>NUCLEOTIDE SEQUENCE [LARGE SCALE GENOMIC DNA]</scope>
    <source>
        <strain evidence="3 4">R-67177</strain>
    </source>
</reference>
<dbReference type="Proteomes" id="UP000095042">
    <property type="component" value="Unassembled WGS sequence"/>
</dbReference>
<name>A0A1E3WCF1_9HYPH</name>
<gene>
    <name evidence="3" type="ORF">AUC71_13715</name>
</gene>
<proteinExistence type="predicted"/>
<keyword evidence="1" id="KW-1133">Transmembrane helix</keyword>
<sequence length="318" mass="37139">MTSIVAEPAITETSRDQPNAPADRQALQRIRPHQGMVAWPTVYLALGIVVAFTLVCTLGTLGLIPLWLGLILNTLVLYADQTPLHEACHGNIAGRDSRWLWLNHLIGFACGTILLHEYKAFRYMHLAHHRDTNNPELDPDHWVAVKNPFLVAFRCLTIVFWYHQYFWKHIAFHAHIPGMRPLTIHIMIMHMLYYGVAIGLSLMGYWREVLMLWIFPHILASALIIYFFAYLTHAPHEVHQRYRDTNVFWVRGKIVEPVVNWLYLFQNFHLIHHLFPRIPFYRYGQAFRDLKPVLDKEQAHIYEYDFGPHSEAQAQSSS</sequence>
<accession>A0A1E3WCF1</accession>
<evidence type="ECO:0000259" key="2">
    <source>
        <dbReference type="Pfam" id="PF00487"/>
    </source>
</evidence>
<protein>
    <recommendedName>
        <fullName evidence="2">Fatty acid desaturase domain-containing protein</fullName>
    </recommendedName>
</protein>
<dbReference type="AlphaFoldDB" id="A0A1E3WCF1"/>
<dbReference type="PANTHER" id="PTHR19353">
    <property type="entry name" value="FATTY ACID DESATURASE 2"/>
    <property type="match status" value="1"/>
</dbReference>
<dbReference type="OrthoDB" id="9792534at2"/>
<feature type="transmembrane region" description="Helical" evidence="1">
    <location>
        <begin position="141"/>
        <end position="162"/>
    </location>
</feature>
<evidence type="ECO:0000313" key="4">
    <source>
        <dbReference type="Proteomes" id="UP000095042"/>
    </source>
</evidence>
<dbReference type="PANTHER" id="PTHR19353:SF19">
    <property type="entry name" value="DELTA(5) FATTY ACID DESATURASE C-RELATED"/>
    <property type="match status" value="1"/>
</dbReference>
<dbReference type="Pfam" id="PF00487">
    <property type="entry name" value="FA_desaturase"/>
    <property type="match status" value="1"/>
</dbReference>
<feature type="domain" description="Fatty acid desaturase" evidence="2">
    <location>
        <begin position="64"/>
        <end position="303"/>
    </location>
</feature>
<dbReference type="EMBL" id="LPWD01000241">
    <property type="protein sequence ID" value="ODS02737.1"/>
    <property type="molecule type" value="Genomic_DNA"/>
</dbReference>
<keyword evidence="1" id="KW-0472">Membrane</keyword>
<keyword evidence="4" id="KW-1185">Reference proteome</keyword>
<dbReference type="GO" id="GO:0016717">
    <property type="term" value="F:oxidoreductase activity, acting on paired donors, with oxidation of a pair of donors resulting in the reduction of molecular oxygen to two molecules of water"/>
    <property type="evidence" value="ECO:0007669"/>
    <property type="project" value="TreeGrafter"/>
</dbReference>
<dbReference type="GO" id="GO:0008610">
    <property type="term" value="P:lipid biosynthetic process"/>
    <property type="evidence" value="ECO:0007669"/>
    <property type="project" value="UniProtKB-ARBA"/>
</dbReference>
<organism evidence="3 4">
    <name type="scientific">Methyloceanibacter marginalis</name>
    <dbReference type="NCBI Taxonomy" id="1774971"/>
    <lineage>
        <taxon>Bacteria</taxon>
        <taxon>Pseudomonadati</taxon>
        <taxon>Pseudomonadota</taxon>
        <taxon>Alphaproteobacteria</taxon>
        <taxon>Hyphomicrobiales</taxon>
        <taxon>Hyphomicrobiaceae</taxon>
        <taxon>Methyloceanibacter</taxon>
    </lineage>
</organism>
<evidence type="ECO:0000256" key="1">
    <source>
        <dbReference type="SAM" id="Phobius"/>
    </source>
</evidence>